<reference evidence="2 3" key="1">
    <citation type="journal article" date="2016" name="Nat. Commun.">
        <title>Thousands of microbial genomes shed light on interconnected biogeochemical processes in an aquifer system.</title>
        <authorList>
            <person name="Anantharaman K."/>
            <person name="Brown C.T."/>
            <person name="Hug L.A."/>
            <person name="Sharon I."/>
            <person name="Castelle C.J."/>
            <person name="Probst A.J."/>
            <person name="Thomas B.C."/>
            <person name="Singh A."/>
            <person name="Wilkins M.J."/>
            <person name="Karaoz U."/>
            <person name="Brodie E.L."/>
            <person name="Williams K.H."/>
            <person name="Hubbard S.S."/>
            <person name="Banfield J.F."/>
        </authorList>
    </citation>
    <scope>NUCLEOTIDE SEQUENCE [LARGE SCALE GENOMIC DNA]</scope>
</reference>
<keyword evidence="1" id="KW-1133">Transmembrane helix</keyword>
<comment type="caution">
    <text evidence="2">The sequence shown here is derived from an EMBL/GenBank/DDBJ whole genome shotgun (WGS) entry which is preliminary data.</text>
</comment>
<dbReference type="Proteomes" id="UP000179113">
    <property type="component" value="Unassembled WGS sequence"/>
</dbReference>
<proteinExistence type="predicted"/>
<gene>
    <name evidence="2" type="ORF">A2415_04570</name>
</gene>
<evidence type="ECO:0000313" key="2">
    <source>
        <dbReference type="EMBL" id="OGC68328.1"/>
    </source>
</evidence>
<organism evidence="2 3">
    <name type="scientific">candidate division WWE3 bacterium RIFOXYC1_FULL_39_7</name>
    <dbReference type="NCBI Taxonomy" id="1802643"/>
    <lineage>
        <taxon>Bacteria</taxon>
        <taxon>Katanobacteria</taxon>
    </lineage>
</organism>
<feature type="transmembrane region" description="Helical" evidence="1">
    <location>
        <begin position="12"/>
        <end position="30"/>
    </location>
</feature>
<dbReference type="AlphaFoldDB" id="A0A1F4WG74"/>
<evidence type="ECO:0000313" key="3">
    <source>
        <dbReference type="Proteomes" id="UP000179113"/>
    </source>
</evidence>
<name>A0A1F4WG74_UNCKA</name>
<dbReference type="EMBL" id="MEWA01000049">
    <property type="protein sequence ID" value="OGC68328.1"/>
    <property type="molecule type" value="Genomic_DNA"/>
</dbReference>
<sequence>MNHEQLNETLSYSVAILVIVLACFIGLYMIQTDDLYLQNSQNIDSQLNNLQSLSMKANNNLASIKYDTRHLSFDLNSCLNPELTASDVLGAQSAYLLTNQEGVTAVVCNAGYCQMS</sequence>
<accession>A0A1F4WG74</accession>
<keyword evidence="1" id="KW-0812">Transmembrane</keyword>
<keyword evidence="1" id="KW-0472">Membrane</keyword>
<protein>
    <submittedName>
        <fullName evidence="2">Uncharacterized protein</fullName>
    </submittedName>
</protein>
<evidence type="ECO:0000256" key="1">
    <source>
        <dbReference type="SAM" id="Phobius"/>
    </source>
</evidence>